<dbReference type="SUPFAM" id="SSF56801">
    <property type="entry name" value="Acetyl-CoA synthetase-like"/>
    <property type="match status" value="1"/>
</dbReference>
<dbReference type="InterPro" id="IPR050237">
    <property type="entry name" value="ATP-dep_AMP-bd_enzyme"/>
</dbReference>
<dbReference type="InterPro" id="IPR000873">
    <property type="entry name" value="AMP-dep_synth/lig_dom"/>
</dbReference>
<evidence type="ECO:0000259" key="3">
    <source>
        <dbReference type="Pfam" id="PF13193"/>
    </source>
</evidence>
<dbReference type="Pfam" id="PF13193">
    <property type="entry name" value="AMP-binding_C"/>
    <property type="match status" value="1"/>
</dbReference>
<organism evidence="4 5">
    <name type="scientific">Paracoccus pacificus</name>
    <dbReference type="NCBI Taxonomy" id="1463598"/>
    <lineage>
        <taxon>Bacteria</taxon>
        <taxon>Pseudomonadati</taxon>
        <taxon>Pseudomonadota</taxon>
        <taxon>Alphaproteobacteria</taxon>
        <taxon>Rhodobacterales</taxon>
        <taxon>Paracoccaceae</taxon>
        <taxon>Paracoccus</taxon>
    </lineage>
</organism>
<protein>
    <submittedName>
        <fullName evidence="4">Class I adenylate-forming enzyme family protein</fullName>
    </submittedName>
</protein>
<comment type="caution">
    <text evidence="4">The sequence shown here is derived from an EMBL/GenBank/DDBJ whole genome shotgun (WGS) entry which is preliminary data.</text>
</comment>
<dbReference type="EMBL" id="JBHUEN010000006">
    <property type="protein sequence ID" value="MFD1880665.1"/>
    <property type="molecule type" value="Genomic_DNA"/>
</dbReference>
<name>A0ABW4R4M5_9RHOB</name>
<dbReference type="Pfam" id="PF00501">
    <property type="entry name" value="AMP-binding"/>
    <property type="match status" value="1"/>
</dbReference>
<dbReference type="PANTHER" id="PTHR43767:SF7">
    <property type="entry name" value="MEDIUM_LONG-CHAIN-FATTY-ACID--COA LIGASE FADD8"/>
    <property type="match status" value="1"/>
</dbReference>
<evidence type="ECO:0000256" key="1">
    <source>
        <dbReference type="SAM" id="MobiDB-lite"/>
    </source>
</evidence>
<gene>
    <name evidence="4" type="ORF">ACFSCT_02915</name>
</gene>
<keyword evidence="5" id="KW-1185">Reference proteome</keyword>
<proteinExistence type="predicted"/>
<evidence type="ECO:0000313" key="5">
    <source>
        <dbReference type="Proteomes" id="UP001597213"/>
    </source>
</evidence>
<dbReference type="InterPro" id="IPR042099">
    <property type="entry name" value="ANL_N_sf"/>
</dbReference>
<sequence>MYPIDYFWRSAERFPDNIAVISSDGALTYRELARQVLEEAARLTALDAGEDAAVCIGAANSVDHLIQILAVLAAGQIWVPLNPRNGDPELRRIVEFVDPVAIFLDDAMAARLSEVSPQPRALGSKSGETAPPDRVKLGPASPVGVPLDRTQAIKFTGGTTGTPKGVMQPLRAWNTNIITQLAELKLTARDRYLVAAPLTHGTSTYMLPFLAAGGTLVFPAESKPADLLDTAERHAVTVLFAPPTLIFALMDEQQRQPRDLHALRYLVYGGAPMRPEKIRKAQSLFGDVLCTSYGQTEAPQIVTFLPPEMMTGEMMGSVGRATAMTQMAILSPDGRRLPVGEEGEIAVRGDLVMTGYFNAPEETAKVMTDGWLRTGDAGVMDEQGYLFMRDRLRDVIITGGFNVYPSDVEVVISRHPLVSDCSVVGIPDAKWGEAVHAAIELRDAGTLDTDALIASIKSELGSVKAPKEIHIFDALPRSAVGKTVKSAVRSEILRRQGVSA</sequence>
<reference evidence="5" key="1">
    <citation type="journal article" date="2019" name="Int. J. Syst. Evol. Microbiol.">
        <title>The Global Catalogue of Microorganisms (GCM) 10K type strain sequencing project: providing services to taxonomists for standard genome sequencing and annotation.</title>
        <authorList>
            <consortium name="The Broad Institute Genomics Platform"/>
            <consortium name="The Broad Institute Genome Sequencing Center for Infectious Disease"/>
            <person name="Wu L."/>
            <person name="Ma J."/>
        </authorList>
    </citation>
    <scope>NUCLEOTIDE SEQUENCE [LARGE SCALE GENOMIC DNA]</scope>
    <source>
        <strain evidence="5">CCUG 56029</strain>
    </source>
</reference>
<feature type="region of interest" description="Disordered" evidence="1">
    <location>
        <begin position="115"/>
        <end position="141"/>
    </location>
</feature>
<feature type="domain" description="AMP-dependent synthetase/ligase" evidence="2">
    <location>
        <begin position="7"/>
        <end position="357"/>
    </location>
</feature>
<feature type="domain" description="AMP-binding enzyme C-terminal" evidence="3">
    <location>
        <begin position="408"/>
        <end position="482"/>
    </location>
</feature>
<dbReference type="InterPro" id="IPR025110">
    <property type="entry name" value="AMP-bd_C"/>
</dbReference>
<dbReference type="InterPro" id="IPR020845">
    <property type="entry name" value="AMP-binding_CS"/>
</dbReference>
<accession>A0ABW4R4M5</accession>
<dbReference type="PROSITE" id="PS00455">
    <property type="entry name" value="AMP_BINDING"/>
    <property type="match status" value="1"/>
</dbReference>
<evidence type="ECO:0000259" key="2">
    <source>
        <dbReference type="Pfam" id="PF00501"/>
    </source>
</evidence>
<dbReference type="PANTHER" id="PTHR43767">
    <property type="entry name" value="LONG-CHAIN-FATTY-ACID--COA LIGASE"/>
    <property type="match status" value="1"/>
</dbReference>
<dbReference type="InterPro" id="IPR045851">
    <property type="entry name" value="AMP-bd_C_sf"/>
</dbReference>
<dbReference type="Proteomes" id="UP001597213">
    <property type="component" value="Unassembled WGS sequence"/>
</dbReference>
<dbReference type="RefSeq" id="WP_379140013.1">
    <property type="nucleotide sequence ID" value="NZ_JBHUEN010000006.1"/>
</dbReference>
<dbReference type="Gene3D" id="3.40.50.12780">
    <property type="entry name" value="N-terminal domain of ligase-like"/>
    <property type="match status" value="1"/>
</dbReference>
<evidence type="ECO:0000313" key="4">
    <source>
        <dbReference type="EMBL" id="MFD1880665.1"/>
    </source>
</evidence>
<dbReference type="Gene3D" id="3.30.300.30">
    <property type="match status" value="1"/>
</dbReference>